<feature type="binding site" evidence="5">
    <location>
        <position position="240"/>
    </location>
    <ligand>
        <name>Fe cation</name>
        <dbReference type="ChEBI" id="CHEBI:24875"/>
        <note>catalytic</note>
    </ligand>
</feature>
<organism evidence="7 8">
    <name type="scientific">Actinocorallia herbida</name>
    <dbReference type="NCBI Taxonomy" id="58109"/>
    <lineage>
        <taxon>Bacteria</taxon>
        <taxon>Bacillati</taxon>
        <taxon>Actinomycetota</taxon>
        <taxon>Actinomycetes</taxon>
        <taxon>Streptosporangiales</taxon>
        <taxon>Thermomonosporaceae</taxon>
        <taxon>Actinocorallia</taxon>
    </lineage>
</organism>
<keyword evidence="6" id="KW-0223">Dioxygenase</keyword>
<evidence type="ECO:0000256" key="5">
    <source>
        <dbReference type="PIRSR" id="PIRSR604294-1"/>
    </source>
</evidence>
<evidence type="ECO:0000313" key="8">
    <source>
        <dbReference type="Proteomes" id="UP000272400"/>
    </source>
</evidence>
<feature type="binding site" evidence="5">
    <location>
        <position position="486"/>
    </location>
    <ligand>
        <name>Fe cation</name>
        <dbReference type="ChEBI" id="CHEBI:24875"/>
        <note>catalytic</note>
    </ligand>
</feature>
<evidence type="ECO:0000313" key="7">
    <source>
        <dbReference type="EMBL" id="ROO82974.1"/>
    </source>
</evidence>
<dbReference type="EC" id="1.13.11.-" evidence="6"/>
<evidence type="ECO:0000256" key="2">
    <source>
        <dbReference type="ARBA" id="ARBA00022723"/>
    </source>
</evidence>
<keyword evidence="2 5" id="KW-0479">Metal-binding</keyword>
<name>A0A3N1CP88_9ACTN</name>
<evidence type="ECO:0000256" key="4">
    <source>
        <dbReference type="ARBA" id="ARBA00023004"/>
    </source>
</evidence>
<feature type="binding site" evidence="5">
    <location>
        <position position="161"/>
    </location>
    <ligand>
        <name>Fe cation</name>
        <dbReference type="ChEBI" id="CHEBI:24875"/>
        <note>catalytic</note>
    </ligand>
</feature>
<dbReference type="PANTHER" id="PTHR10543">
    <property type="entry name" value="BETA-CAROTENE DIOXYGENASE"/>
    <property type="match status" value="1"/>
</dbReference>
<keyword evidence="4 5" id="KW-0408">Iron</keyword>
<comment type="similarity">
    <text evidence="1 6">Belongs to the carotenoid oxygenase family.</text>
</comment>
<dbReference type="Pfam" id="PF03055">
    <property type="entry name" value="RPE65"/>
    <property type="match status" value="1"/>
</dbReference>
<dbReference type="EMBL" id="RJKE01000001">
    <property type="protein sequence ID" value="ROO82974.1"/>
    <property type="molecule type" value="Genomic_DNA"/>
</dbReference>
<reference evidence="7 8" key="1">
    <citation type="submission" date="2018-11" db="EMBL/GenBank/DDBJ databases">
        <title>Sequencing the genomes of 1000 actinobacteria strains.</title>
        <authorList>
            <person name="Klenk H.-P."/>
        </authorList>
    </citation>
    <scope>NUCLEOTIDE SEQUENCE [LARGE SCALE GENOMIC DNA]</scope>
    <source>
        <strain evidence="7 8">DSM 44254</strain>
    </source>
</reference>
<accession>A0A3N1CP88</accession>
<gene>
    <name evidence="7" type="ORF">EDD29_0462</name>
</gene>
<feature type="binding site" evidence="5">
    <location>
        <position position="306"/>
    </location>
    <ligand>
        <name>Fe cation</name>
        <dbReference type="ChEBI" id="CHEBI:24875"/>
        <note>catalytic</note>
    </ligand>
</feature>
<evidence type="ECO:0000256" key="6">
    <source>
        <dbReference type="RuleBase" id="RU364048"/>
    </source>
</evidence>
<proteinExistence type="inferred from homology"/>
<dbReference type="InterPro" id="IPR004294">
    <property type="entry name" value="Carotenoid_Oase"/>
</dbReference>
<dbReference type="PANTHER" id="PTHR10543:SF89">
    <property type="entry name" value="CAROTENOID 9,10(9',10')-CLEAVAGE DIOXYGENASE 1"/>
    <property type="match status" value="1"/>
</dbReference>
<comment type="cofactor">
    <cofactor evidence="5 6">
        <name>Fe(2+)</name>
        <dbReference type="ChEBI" id="CHEBI:29033"/>
    </cofactor>
    <text evidence="5 6">Binds 1 Fe(2+) ion per subunit.</text>
</comment>
<dbReference type="Proteomes" id="UP000272400">
    <property type="component" value="Unassembled WGS sequence"/>
</dbReference>
<dbReference type="AlphaFoldDB" id="A0A3N1CP88"/>
<dbReference type="RefSeq" id="WP_123661931.1">
    <property type="nucleotide sequence ID" value="NZ_RJKE01000001.1"/>
</dbReference>
<keyword evidence="8" id="KW-1185">Reference proteome</keyword>
<protein>
    <recommendedName>
        <fullName evidence="6">Dioxygenase</fullName>
        <ecNumber evidence="6">1.13.11.-</ecNumber>
    </recommendedName>
</protein>
<dbReference type="OrthoDB" id="6636843at2"/>
<comment type="caution">
    <text evidence="7">The sequence shown here is derived from an EMBL/GenBank/DDBJ whole genome shotgun (WGS) entry which is preliminary data.</text>
</comment>
<sequence>MRMWEAVPGERDLAVDEITGRLPEGLTGTLYRNGSGRWDVGPTAVDCLFDTDGMIGAFALDGRGVRFRNRFVRTRQYTTSLRKGRLTTRGLGRQRRGGVAANMLRPPANTANTSVLLRDDRVLALWEAGRPHELDADTLETRGTTDLGGALKGLLGAYSAHFRHDPETGAVVNFGFDPYMPRVDARWVRAGGDAKERRSRLRETLAEARPRMRLRLYETDRAGATRYLRAVPLPGFSFMHDMALTRGYQVFAATPLRFDPVPIMTGAAPMMDALHFAPDEAAAFLLVPRDGGPVRVVETDPFFFFHFVNAYDDGPDVVVDLVRYAPETFGAAMAFFADVRRADAAAGTLTRYRIRASGAVETETVSGAAVEAPQFDLRLSAAEHRYSYALARTDGLTGPLGPGFGIARFDHRTGATDAYATPEDVLVEPVFVPRGPGAAEDDGWILTVGYHAPSHRSRLMVFEAAHLPDGPIAEAWLPFHLPFNFHGAFTPRVAAL</sequence>
<dbReference type="GO" id="GO:0016121">
    <property type="term" value="P:carotene catabolic process"/>
    <property type="evidence" value="ECO:0007669"/>
    <property type="project" value="TreeGrafter"/>
</dbReference>
<evidence type="ECO:0000256" key="3">
    <source>
        <dbReference type="ARBA" id="ARBA00023002"/>
    </source>
</evidence>
<dbReference type="GO" id="GO:0046872">
    <property type="term" value="F:metal ion binding"/>
    <property type="evidence" value="ECO:0007669"/>
    <property type="project" value="UniProtKB-KW"/>
</dbReference>
<keyword evidence="3 6" id="KW-0560">Oxidoreductase</keyword>
<evidence type="ECO:0000256" key="1">
    <source>
        <dbReference type="ARBA" id="ARBA00006787"/>
    </source>
</evidence>
<dbReference type="GO" id="GO:0010436">
    <property type="term" value="F:carotenoid dioxygenase activity"/>
    <property type="evidence" value="ECO:0007669"/>
    <property type="project" value="TreeGrafter"/>
</dbReference>